<reference evidence="1" key="1">
    <citation type="journal article" date="2014" name="Front. Microbiol.">
        <title>High frequency of phylogenetically diverse reductive dehalogenase-homologous genes in deep subseafloor sedimentary metagenomes.</title>
        <authorList>
            <person name="Kawai M."/>
            <person name="Futagami T."/>
            <person name="Toyoda A."/>
            <person name="Takaki Y."/>
            <person name="Nishi S."/>
            <person name="Hori S."/>
            <person name="Arai W."/>
            <person name="Tsubouchi T."/>
            <person name="Morono Y."/>
            <person name="Uchiyama I."/>
            <person name="Ito T."/>
            <person name="Fujiyama A."/>
            <person name="Inagaki F."/>
            <person name="Takami H."/>
        </authorList>
    </citation>
    <scope>NUCLEOTIDE SEQUENCE</scope>
    <source>
        <strain evidence="1">Expedition CK06-06</strain>
    </source>
</reference>
<feature type="non-terminal residue" evidence="1">
    <location>
        <position position="1"/>
    </location>
</feature>
<evidence type="ECO:0008006" key="2">
    <source>
        <dbReference type="Google" id="ProtNLM"/>
    </source>
</evidence>
<dbReference type="EMBL" id="BART01000011">
    <property type="protein sequence ID" value="GAG61096.1"/>
    <property type="molecule type" value="Genomic_DNA"/>
</dbReference>
<protein>
    <recommendedName>
        <fullName evidence="2">TonB-dependent receptor-like beta-barrel domain-containing protein</fullName>
    </recommendedName>
</protein>
<gene>
    <name evidence="1" type="ORF">S01H4_00113</name>
</gene>
<name>X1AMH1_9ZZZZ</name>
<sequence>IPGYRNQLSNNLSLNLNTAIYFGKEDTLFGSNVSEGAQQKPKGMISIGLTYSF</sequence>
<proteinExistence type="predicted"/>
<evidence type="ECO:0000313" key="1">
    <source>
        <dbReference type="EMBL" id="GAG61096.1"/>
    </source>
</evidence>
<accession>X1AMH1</accession>
<comment type="caution">
    <text evidence="1">The sequence shown here is derived from an EMBL/GenBank/DDBJ whole genome shotgun (WGS) entry which is preliminary data.</text>
</comment>
<organism evidence="1">
    <name type="scientific">marine sediment metagenome</name>
    <dbReference type="NCBI Taxonomy" id="412755"/>
    <lineage>
        <taxon>unclassified sequences</taxon>
        <taxon>metagenomes</taxon>
        <taxon>ecological metagenomes</taxon>
    </lineage>
</organism>
<dbReference type="AlphaFoldDB" id="X1AMH1"/>